<dbReference type="InterPro" id="IPR006182">
    <property type="entry name" value="FliF_N_dom"/>
</dbReference>
<evidence type="ECO:0000259" key="14">
    <source>
        <dbReference type="Pfam" id="PF08345"/>
    </source>
</evidence>
<feature type="transmembrane region" description="Helical" evidence="12">
    <location>
        <begin position="431"/>
        <end position="448"/>
    </location>
</feature>
<comment type="function">
    <text evidence="9">The M ring may be actively involved in energy transduction.</text>
</comment>
<dbReference type="RefSeq" id="WP_078665298.1">
    <property type="nucleotide sequence ID" value="NZ_FUXM01000010.1"/>
</dbReference>
<dbReference type="GO" id="GO:0009431">
    <property type="term" value="C:bacterial-type flagellum basal body, MS ring"/>
    <property type="evidence" value="ECO:0007669"/>
    <property type="project" value="InterPro"/>
</dbReference>
<keyword evidence="15" id="KW-0969">Cilium</keyword>
<dbReference type="Pfam" id="PF01514">
    <property type="entry name" value="YscJ_FliF"/>
    <property type="match status" value="1"/>
</dbReference>
<comment type="subcellular location">
    <subcellularLocation>
        <location evidence="1 9">Bacterial flagellum basal body</location>
    </subcellularLocation>
    <subcellularLocation>
        <location evidence="2">Cell membrane</location>
        <topology evidence="2">Multi-pass membrane protein</topology>
    </subcellularLocation>
</comment>
<proteinExistence type="inferred from homology"/>
<evidence type="ECO:0000259" key="13">
    <source>
        <dbReference type="Pfam" id="PF01514"/>
    </source>
</evidence>
<gene>
    <name evidence="15" type="ORF">SAMN02745885_01216</name>
</gene>
<evidence type="ECO:0000313" key="16">
    <source>
        <dbReference type="Proteomes" id="UP000189933"/>
    </source>
</evidence>
<keyword evidence="7 12" id="KW-0472">Membrane</keyword>
<dbReference type="Gene3D" id="3.30.300.30">
    <property type="match status" value="1"/>
</dbReference>
<evidence type="ECO:0000256" key="5">
    <source>
        <dbReference type="ARBA" id="ARBA00022692"/>
    </source>
</evidence>
<evidence type="ECO:0000256" key="7">
    <source>
        <dbReference type="ARBA" id="ARBA00023136"/>
    </source>
</evidence>
<evidence type="ECO:0000256" key="3">
    <source>
        <dbReference type="ARBA" id="ARBA00007971"/>
    </source>
</evidence>
<dbReference type="EMBL" id="FUXM01000010">
    <property type="protein sequence ID" value="SJZ88684.1"/>
    <property type="molecule type" value="Genomic_DNA"/>
</dbReference>
<dbReference type="PRINTS" id="PR01009">
    <property type="entry name" value="FLGMRINGFLIF"/>
</dbReference>
<dbReference type="AlphaFoldDB" id="A0A1T4PAY9"/>
<keyword evidence="4" id="KW-1003">Cell membrane</keyword>
<dbReference type="GO" id="GO:0071973">
    <property type="term" value="P:bacterial-type flagellum-dependent cell motility"/>
    <property type="evidence" value="ECO:0007669"/>
    <property type="project" value="InterPro"/>
</dbReference>
<evidence type="ECO:0000313" key="15">
    <source>
        <dbReference type="EMBL" id="SJZ88684.1"/>
    </source>
</evidence>
<keyword evidence="5 12" id="KW-0812">Transmembrane</keyword>
<dbReference type="Proteomes" id="UP000189933">
    <property type="component" value="Unassembled WGS sequence"/>
</dbReference>
<reference evidence="16" key="1">
    <citation type="submission" date="2017-02" db="EMBL/GenBank/DDBJ databases">
        <authorList>
            <person name="Varghese N."/>
            <person name="Submissions S."/>
        </authorList>
    </citation>
    <scope>NUCLEOTIDE SEQUENCE [LARGE SCALE GENOMIC DNA]</scope>
    <source>
        <strain evidence="16">DSM 16521</strain>
    </source>
</reference>
<dbReference type="NCBIfam" id="TIGR00206">
    <property type="entry name" value="fliF"/>
    <property type="match status" value="1"/>
</dbReference>
<feature type="domain" description="Flagellar M-ring N-terminal" evidence="13">
    <location>
        <begin position="46"/>
        <end position="221"/>
    </location>
</feature>
<evidence type="ECO:0000256" key="12">
    <source>
        <dbReference type="SAM" id="Phobius"/>
    </source>
</evidence>
<evidence type="ECO:0000256" key="8">
    <source>
        <dbReference type="ARBA" id="ARBA00023143"/>
    </source>
</evidence>
<evidence type="ECO:0000256" key="2">
    <source>
        <dbReference type="ARBA" id="ARBA00004651"/>
    </source>
</evidence>
<keyword evidence="8 9" id="KW-0975">Bacterial flagellum</keyword>
<dbReference type="InterPro" id="IPR043427">
    <property type="entry name" value="YscJ/FliF"/>
</dbReference>
<dbReference type="PANTHER" id="PTHR30046">
    <property type="entry name" value="FLAGELLAR M-RING PROTEIN"/>
    <property type="match status" value="1"/>
</dbReference>
<evidence type="ECO:0000256" key="1">
    <source>
        <dbReference type="ARBA" id="ARBA00004117"/>
    </source>
</evidence>
<sequence>MKELYAKVREKLMQFWQQANQTQKILALAAAVTVVVAIGAILYFYRQPDYQPLFTNLEAADAGAITAKLDEMKVPYQVSADGKTILVPADQQASIRLKLASDGVPTGGVVGFELFDQPKFGETDTDRQAKYQRALEGELTRTIMRMNEVEQARVHIVLPQNSLFALENEQEARAAVMLKLKPYQKLKEEQVVGLIRLVANSVKGLKPENVTIVDSNMQSLSDDINLGSEEKNSSKLTASQLELKQQLEKDMEKSAQSMLDRVFGQGKAVVRVTAELDFDRVEINKEDWGDKVTRSEQIQEENQKGSSTIPQGVPGTTTNIPGYQQITQQNNSSESNKSNKIRNYEIDRTQEHRVVAPGSIKRLSVAVMVDGQRVKEDQVGAVQEVVASALGVDTARGDMIKVTAIPFDTSDQQALAAELTKAEKMELYKQIAIWAGIAIVLIWLAFMLKKVLTPKGGIQPEPVSVEQLLAGVSIEKTEEKSELEKIQEEIEQLAKKEPENVAGLLRTWLAEE</sequence>
<organism evidence="15 16">
    <name type="scientific">Carboxydocella sporoproducens DSM 16521</name>
    <dbReference type="NCBI Taxonomy" id="1121270"/>
    <lineage>
        <taxon>Bacteria</taxon>
        <taxon>Bacillati</taxon>
        <taxon>Bacillota</taxon>
        <taxon>Clostridia</taxon>
        <taxon>Eubacteriales</taxon>
        <taxon>Clostridiales Family XVI. Incertae Sedis</taxon>
        <taxon>Carboxydocella</taxon>
    </lineage>
</organism>
<dbReference type="InterPro" id="IPR013556">
    <property type="entry name" value="Flag_M-ring_C"/>
</dbReference>
<feature type="coiled-coil region" evidence="10">
    <location>
        <begin position="469"/>
        <end position="496"/>
    </location>
</feature>
<keyword evidence="15" id="KW-0966">Cell projection</keyword>
<keyword evidence="6 12" id="KW-1133">Transmembrane helix</keyword>
<dbReference type="GO" id="GO:0003774">
    <property type="term" value="F:cytoskeletal motor activity"/>
    <property type="evidence" value="ECO:0007669"/>
    <property type="project" value="InterPro"/>
</dbReference>
<dbReference type="PIRSF" id="PIRSF004862">
    <property type="entry name" value="FliF"/>
    <property type="match status" value="1"/>
</dbReference>
<dbReference type="Pfam" id="PF08345">
    <property type="entry name" value="YscJ_FliF_C"/>
    <property type="match status" value="1"/>
</dbReference>
<evidence type="ECO:0000256" key="9">
    <source>
        <dbReference type="PIRNR" id="PIRNR004862"/>
    </source>
</evidence>
<dbReference type="OrthoDB" id="9807026at2"/>
<keyword evidence="16" id="KW-1185">Reference proteome</keyword>
<evidence type="ECO:0000256" key="4">
    <source>
        <dbReference type="ARBA" id="ARBA00022475"/>
    </source>
</evidence>
<dbReference type="GO" id="GO:0005886">
    <property type="term" value="C:plasma membrane"/>
    <property type="evidence" value="ECO:0007669"/>
    <property type="project" value="UniProtKB-SubCell"/>
</dbReference>
<evidence type="ECO:0000256" key="10">
    <source>
        <dbReference type="SAM" id="Coils"/>
    </source>
</evidence>
<evidence type="ECO:0000256" key="6">
    <source>
        <dbReference type="ARBA" id="ARBA00022989"/>
    </source>
</evidence>
<feature type="compositionally biased region" description="Polar residues" evidence="11">
    <location>
        <begin position="304"/>
        <end position="323"/>
    </location>
</feature>
<accession>A0A1T4PAY9</accession>
<dbReference type="PANTHER" id="PTHR30046:SF0">
    <property type="entry name" value="FLAGELLAR M-RING PROTEIN"/>
    <property type="match status" value="1"/>
</dbReference>
<evidence type="ECO:0000256" key="11">
    <source>
        <dbReference type="SAM" id="MobiDB-lite"/>
    </source>
</evidence>
<comment type="similarity">
    <text evidence="3 9">Belongs to the FliF family.</text>
</comment>
<dbReference type="InterPro" id="IPR000067">
    <property type="entry name" value="FlgMring_FliF"/>
</dbReference>
<feature type="transmembrane region" description="Helical" evidence="12">
    <location>
        <begin position="25"/>
        <end position="45"/>
    </location>
</feature>
<name>A0A1T4PAY9_9FIRM</name>
<protein>
    <recommendedName>
        <fullName evidence="9">Flagellar M-ring protein</fullName>
    </recommendedName>
</protein>
<keyword evidence="10" id="KW-0175">Coiled coil</keyword>
<keyword evidence="15" id="KW-0282">Flagellum</keyword>
<feature type="region of interest" description="Disordered" evidence="11">
    <location>
        <begin position="292"/>
        <end position="323"/>
    </location>
</feature>
<feature type="domain" description="Flagellar M-ring C-terminal" evidence="14">
    <location>
        <begin position="259"/>
        <end position="407"/>
    </location>
</feature>
<dbReference type="InterPro" id="IPR045851">
    <property type="entry name" value="AMP-bd_C_sf"/>
</dbReference>